<reference evidence="1" key="2">
    <citation type="submission" date="2014-06" db="EMBL/GenBank/DDBJ databases">
        <title>Draft genome sequence of Clostridium ramosum(DSM 1402).</title>
        <authorList>
            <person name="Sudarsanam P."/>
            <person name="Ley R."/>
            <person name="Guruge J."/>
            <person name="Turnbaugh P.J."/>
            <person name="Mahowald M."/>
            <person name="Liep D."/>
            <person name="Gordon J."/>
        </authorList>
    </citation>
    <scope>NUCLEOTIDE SEQUENCE</scope>
    <source>
        <strain evidence="1">DSM 1402</strain>
    </source>
</reference>
<dbReference type="InterPro" id="IPR008577">
    <property type="entry name" value="DUF859"/>
</dbReference>
<comment type="caution">
    <text evidence="1">The sequence shown here is derived from an EMBL/GenBank/DDBJ whole genome shotgun (WGS) entry which is preliminary data.</text>
</comment>
<keyword evidence="2" id="KW-1185">Reference proteome</keyword>
<dbReference type="AlphaFoldDB" id="B0N8I4"/>
<accession>B0N8I4</accession>
<proteinExistence type="predicted"/>
<protein>
    <submittedName>
        <fullName evidence="1">Uncharacterized protein</fullName>
    </submittedName>
</protein>
<sequence length="578" mass="63251">MATFGTSNKYINYSVNSQELSYDINSNTSVVRVWIDVWRTNTGYTTNGTGTVYARINGGVYSTGISTGQKITSTPIRLGTWDVTISHDADGSKAISVTGWISHSQFSSSEQGYTHTLTTIPRVSGVRCDGGTFGSALTIYFDRKSDNFTHHLYYSLNGGPETGIGADYSTSATWTPPLSLLNSVTGADSTAIMFRAYTFNGGTNIGSSTCTCTVKIPTNIVPTFTSITATPVNPFGSLYLQGKSSIKLTINGASGVYGSTIKTYSISGRDYSYSGDKNTYTTGVVDKSGDITFTATITDSRGRTASKTVKVTVTAYTLPTLTFETYRCDSSGTKDIIKGTYIYVKPTFTYCVITGNAIKTKSIKINNTSKSTAFNSGQGYVFSGYALNTTHEVEVSITDNVGNTVTVIHDIDIGKVILNIPPHKNGVGWGRYCDKEGEFQIEYDLNIFGKILKNGEELPVFTKNGNYSVPPAPIEKKDIYFKYSTEEQFTGEYWIDGKKIYQKSYNLGTINAFKKIENIANFDRNIRYEFSMRANDKISGMNGNSSTDLFVTTGGDVYINTNGNTRYDVVLTLWYTKN</sequence>
<dbReference type="eggNOG" id="COG4675">
    <property type="taxonomic scope" value="Bacteria"/>
</dbReference>
<evidence type="ECO:0000313" key="1">
    <source>
        <dbReference type="EMBL" id="EDS18122.1"/>
    </source>
</evidence>
<evidence type="ECO:0000313" key="2">
    <source>
        <dbReference type="Proteomes" id="UP000005798"/>
    </source>
</evidence>
<name>B0N8I4_9FIRM</name>
<dbReference type="HOGENOM" id="CLU_033889_0_0_9"/>
<dbReference type="Pfam" id="PF05895">
    <property type="entry name" value="DUF859"/>
    <property type="match status" value="1"/>
</dbReference>
<reference evidence="1" key="1">
    <citation type="submission" date="2007-11" db="EMBL/GenBank/DDBJ databases">
        <authorList>
            <person name="Fulton L."/>
            <person name="Clifton S."/>
            <person name="Fulton B."/>
            <person name="Xu J."/>
            <person name="Minx P."/>
            <person name="Pepin K.H."/>
            <person name="Johnson M."/>
            <person name="Thiruvilangam P."/>
            <person name="Bhonagiri V."/>
            <person name="Nash W.E."/>
            <person name="Mardis E.R."/>
            <person name="Wilson R.K."/>
        </authorList>
    </citation>
    <scope>NUCLEOTIDE SEQUENCE [LARGE SCALE GENOMIC DNA]</scope>
    <source>
        <strain evidence="1">DSM 1402</strain>
    </source>
</reference>
<dbReference type="RefSeq" id="WP_003539080.1">
    <property type="nucleotide sequence ID" value="NZ_CP036346.1"/>
</dbReference>
<dbReference type="EMBL" id="ABFX02000008">
    <property type="protein sequence ID" value="EDS18122.1"/>
    <property type="molecule type" value="Genomic_DNA"/>
</dbReference>
<organism evidence="1 2">
    <name type="scientific">Thomasclavelia ramosa DSM 1402</name>
    <dbReference type="NCBI Taxonomy" id="445974"/>
    <lineage>
        <taxon>Bacteria</taxon>
        <taxon>Bacillati</taxon>
        <taxon>Bacillota</taxon>
        <taxon>Erysipelotrichia</taxon>
        <taxon>Erysipelotrichales</taxon>
        <taxon>Coprobacillaceae</taxon>
        <taxon>Thomasclavelia</taxon>
    </lineage>
</organism>
<gene>
    <name evidence="1" type="ORF">CLORAM_02918</name>
</gene>
<dbReference type="Proteomes" id="UP000005798">
    <property type="component" value="Unassembled WGS sequence"/>
</dbReference>